<protein>
    <submittedName>
        <fullName evidence="2">Uncharacterized protein</fullName>
    </submittedName>
</protein>
<feature type="transmembrane region" description="Helical" evidence="1">
    <location>
        <begin position="75"/>
        <end position="95"/>
    </location>
</feature>
<evidence type="ECO:0000313" key="2">
    <source>
        <dbReference type="EMBL" id="KAK4243464.1"/>
    </source>
</evidence>
<evidence type="ECO:0000313" key="3">
    <source>
        <dbReference type="Proteomes" id="UP001303647"/>
    </source>
</evidence>
<gene>
    <name evidence="2" type="ORF">C7999DRAFT_36207</name>
</gene>
<keyword evidence="1" id="KW-0472">Membrane</keyword>
<sequence>MAELSVGYTAGLIALGIFIAQIWVPTAISFLLAGFLRDEETAASWSVAAKVLQSSHWTTILRTDSVRTHAVRRPISLASIAIPSATILTAVASVVTPLGLYEDFVSGGWEECNFAYVRDASAYFYGTSPRRNHSFSRLCWFAGRFIDNPGPCPFTNDTLIFTGTKTGESWDYPNNITMDIPPILREVYSSGTEGFETTISNFFDIEWRQLTTYKDDTHGILNHGAPYTVNMYRQLDSIALDNSVKLIEGLVVDTRSGGIGFRNHTVPQPPDRNVTWKEDLLFIEPVTNCVDTNLTYDFTQLRDNYSSYDTSNYRLTDRGGFVHLNHTYPYYDVSNPQRDPDLWGRAYKAALLNNFYTMVFLNVSNPADKKTGTKSFEYLNSTVGKSFPLPLNILVGYNAASLTYKYGDDLFPFDSTKGSKYPNPFNVTQRDWFDTIPLICSGAGPADTANVTNIFVTCGLVKGPPRRVDGGPQGIFEQGSKWTMPLYSCATAVRATIKTVHFSTDKGSDPATQFQTNQGLLSFRVTNITAKHYPNPEAYPLWGVEDTGRSLRELTPLWGLVSPAYRAAQFPNISFVQQPSLYLVGLGNHIRYKPTLPKLSISFGNRQNLPGAEFPFAVANTLYDVSEGISDSSWPFDLIGRADMAVFTRWQTLTATPEGTAKMVNLLWTDLAASAVVGTKGIATGTSPSSSFPDGRGAGAGGGGGAFHVRPAIRRTRYHSAYGIPAFVLLVALVLLTTGALVASCTRLSTIEKLRVRLQQLSAGRIFTIVLYPGESDFRMPPKQWSRVSGSKTVKFADGMGGPESGGAVEESANLVRDVHTPGGYTVSEVGTDSKVEFAEEMGPVHHDGYSGGQHGGYIALGPVSYGGR</sequence>
<feature type="transmembrane region" description="Helical" evidence="1">
    <location>
        <begin position="12"/>
        <end position="36"/>
    </location>
</feature>
<proteinExistence type="predicted"/>
<feature type="transmembrane region" description="Helical" evidence="1">
    <location>
        <begin position="722"/>
        <end position="745"/>
    </location>
</feature>
<reference evidence="2" key="2">
    <citation type="submission" date="2023-05" db="EMBL/GenBank/DDBJ databases">
        <authorList>
            <consortium name="Lawrence Berkeley National Laboratory"/>
            <person name="Steindorff A."/>
            <person name="Hensen N."/>
            <person name="Bonometti L."/>
            <person name="Westerberg I."/>
            <person name="Brannstrom I.O."/>
            <person name="Guillou S."/>
            <person name="Cros-Aarteil S."/>
            <person name="Calhoun S."/>
            <person name="Haridas S."/>
            <person name="Kuo A."/>
            <person name="Mondo S."/>
            <person name="Pangilinan J."/>
            <person name="Riley R."/>
            <person name="Labutti K."/>
            <person name="Andreopoulos B."/>
            <person name="Lipzen A."/>
            <person name="Chen C."/>
            <person name="Yanf M."/>
            <person name="Daum C."/>
            <person name="Ng V."/>
            <person name="Clum A."/>
            <person name="Ohm R."/>
            <person name="Martin F."/>
            <person name="Silar P."/>
            <person name="Natvig D."/>
            <person name="Lalanne C."/>
            <person name="Gautier V."/>
            <person name="Ament-Velasquez S.L."/>
            <person name="Kruys A."/>
            <person name="Hutchinson M.I."/>
            <person name="Powell A.J."/>
            <person name="Barry K."/>
            <person name="Miller A.N."/>
            <person name="Grigoriev I.V."/>
            <person name="Debuchy R."/>
            <person name="Gladieux P."/>
            <person name="Thoren M.H."/>
            <person name="Johannesson H."/>
        </authorList>
    </citation>
    <scope>NUCLEOTIDE SEQUENCE</scope>
    <source>
        <strain evidence="2">CBS 359.72</strain>
    </source>
</reference>
<accession>A0AAN7CK03</accession>
<keyword evidence="3" id="KW-1185">Reference proteome</keyword>
<dbReference type="EMBL" id="MU857814">
    <property type="protein sequence ID" value="KAK4243464.1"/>
    <property type="molecule type" value="Genomic_DNA"/>
</dbReference>
<comment type="caution">
    <text evidence="2">The sequence shown here is derived from an EMBL/GenBank/DDBJ whole genome shotgun (WGS) entry which is preliminary data.</text>
</comment>
<dbReference type="AlphaFoldDB" id="A0AAN7CK03"/>
<name>A0AAN7CK03_9PEZI</name>
<reference evidence="2" key="1">
    <citation type="journal article" date="2023" name="Mol. Phylogenet. Evol.">
        <title>Genome-scale phylogeny and comparative genomics of the fungal order Sordariales.</title>
        <authorList>
            <person name="Hensen N."/>
            <person name="Bonometti L."/>
            <person name="Westerberg I."/>
            <person name="Brannstrom I.O."/>
            <person name="Guillou S."/>
            <person name="Cros-Aarteil S."/>
            <person name="Calhoun S."/>
            <person name="Haridas S."/>
            <person name="Kuo A."/>
            <person name="Mondo S."/>
            <person name="Pangilinan J."/>
            <person name="Riley R."/>
            <person name="LaButti K."/>
            <person name="Andreopoulos B."/>
            <person name="Lipzen A."/>
            <person name="Chen C."/>
            <person name="Yan M."/>
            <person name="Daum C."/>
            <person name="Ng V."/>
            <person name="Clum A."/>
            <person name="Steindorff A."/>
            <person name="Ohm R.A."/>
            <person name="Martin F."/>
            <person name="Silar P."/>
            <person name="Natvig D.O."/>
            <person name="Lalanne C."/>
            <person name="Gautier V."/>
            <person name="Ament-Velasquez S.L."/>
            <person name="Kruys A."/>
            <person name="Hutchinson M.I."/>
            <person name="Powell A.J."/>
            <person name="Barry K."/>
            <person name="Miller A.N."/>
            <person name="Grigoriev I.V."/>
            <person name="Debuchy R."/>
            <person name="Gladieux P."/>
            <person name="Hiltunen Thoren M."/>
            <person name="Johannesson H."/>
        </authorList>
    </citation>
    <scope>NUCLEOTIDE SEQUENCE</scope>
    <source>
        <strain evidence="2">CBS 359.72</strain>
    </source>
</reference>
<evidence type="ECO:0000256" key="1">
    <source>
        <dbReference type="SAM" id="Phobius"/>
    </source>
</evidence>
<dbReference type="Proteomes" id="UP001303647">
    <property type="component" value="Unassembled WGS sequence"/>
</dbReference>
<keyword evidence="1" id="KW-0812">Transmembrane</keyword>
<organism evidence="2 3">
    <name type="scientific">Corynascus novoguineensis</name>
    <dbReference type="NCBI Taxonomy" id="1126955"/>
    <lineage>
        <taxon>Eukaryota</taxon>
        <taxon>Fungi</taxon>
        <taxon>Dikarya</taxon>
        <taxon>Ascomycota</taxon>
        <taxon>Pezizomycotina</taxon>
        <taxon>Sordariomycetes</taxon>
        <taxon>Sordariomycetidae</taxon>
        <taxon>Sordariales</taxon>
        <taxon>Chaetomiaceae</taxon>
        <taxon>Corynascus</taxon>
    </lineage>
</organism>
<keyword evidence="1" id="KW-1133">Transmembrane helix</keyword>